<dbReference type="RefSeq" id="WP_074953344.1">
    <property type="nucleotide sequence ID" value="NZ_FPBV01000013.1"/>
</dbReference>
<evidence type="ECO:0000259" key="7">
    <source>
        <dbReference type="PROSITE" id="PS51462"/>
    </source>
</evidence>
<dbReference type="PANTHER" id="PTHR43758">
    <property type="entry name" value="7,8-DIHYDRO-8-OXOGUANINE TRIPHOSPHATASE"/>
    <property type="match status" value="1"/>
</dbReference>
<dbReference type="InterPro" id="IPR020084">
    <property type="entry name" value="NUDIX_hydrolase_CS"/>
</dbReference>
<dbReference type="Proteomes" id="UP000183508">
    <property type="component" value="Unassembled WGS sequence"/>
</dbReference>
<keyword evidence="4 6" id="KW-0378">Hydrolase</keyword>
<evidence type="ECO:0000256" key="2">
    <source>
        <dbReference type="ARBA" id="ARBA00005582"/>
    </source>
</evidence>
<evidence type="ECO:0000256" key="1">
    <source>
        <dbReference type="ARBA" id="ARBA00001946"/>
    </source>
</evidence>
<dbReference type="Pfam" id="PF00293">
    <property type="entry name" value="NUDIX"/>
    <property type="match status" value="1"/>
</dbReference>
<comment type="similarity">
    <text evidence="2 6">Belongs to the Nudix hydrolase family.</text>
</comment>
<evidence type="ECO:0000256" key="3">
    <source>
        <dbReference type="ARBA" id="ARBA00022723"/>
    </source>
</evidence>
<dbReference type="InterPro" id="IPR020476">
    <property type="entry name" value="Nudix_hydrolase"/>
</dbReference>
<dbReference type="STRING" id="392015.SAMN05421543_11327"/>
<dbReference type="GO" id="GO:0046872">
    <property type="term" value="F:metal ion binding"/>
    <property type="evidence" value="ECO:0007669"/>
    <property type="project" value="UniProtKB-KW"/>
</dbReference>
<comment type="cofactor">
    <cofactor evidence="1">
        <name>Mg(2+)</name>
        <dbReference type="ChEBI" id="CHEBI:18420"/>
    </cofactor>
</comment>
<dbReference type="eggNOG" id="COG1051">
    <property type="taxonomic scope" value="Bacteria"/>
</dbReference>
<keyword evidence="3" id="KW-0479">Metal-binding</keyword>
<dbReference type="OrthoDB" id="9800186at2"/>
<feature type="domain" description="Nudix hydrolase" evidence="7">
    <location>
        <begin position="1"/>
        <end position="125"/>
    </location>
</feature>
<gene>
    <name evidence="8" type="ORF">SAMN05421543_11327</name>
</gene>
<accession>A0A1I7K1P9</accession>
<keyword evidence="9" id="KW-1185">Reference proteome</keyword>
<evidence type="ECO:0000256" key="6">
    <source>
        <dbReference type="RuleBase" id="RU003476"/>
    </source>
</evidence>
<evidence type="ECO:0000256" key="5">
    <source>
        <dbReference type="ARBA" id="ARBA00022842"/>
    </source>
</evidence>
<proteinExistence type="inferred from homology"/>
<reference evidence="9" key="1">
    <citation type="submission" date="2016-10" db="EMBL/GenBank/DDBJ databases">
        <authorList>
            <person name="Varghese N."/>
        </authorList>
    </citation>
    <scope>NUCLEOTIDE SEQUENCE [LARGE SCALE GENOMIC DNA]</scope>
    <source>
        <strain evidence="9">DSM 17980</strain>
    </source>
</reference>
<evidence type="ECO:0000256" key="4">
    <source>
        <dbReference type="ARBA" id="ARBA00022801"/>
    </source>
</evidence>
<dbReference type="InterPro" id="IPR000086">
    <property type="entry name" value="NUDIX_hydrolase_dom"/>
</dbReference>
<dbReference type="GO" id="GO:0005737">
    <property type="term" value="C:cytoplasm"/>
    <property type="evidence" value="ECO:0007669"/>
    <property type="project" value="TreeGrafter"/>
</dbReference>
<protein>
    <submittedName>
        <fullName evidence="8">8-oxo-dGTP diphosphatase</fullName>
    </submittedName>
</protein>
<evidence type="ECO:0000313" key="9">
    <source>
        <dbReference type="Proteomes" id="UP000183508"/>
    </source>
</evidence>
<evidence type="ECO:0000313" key="8">
    <source>
        <dbReference type="EMBL" id="SFU91331.1"/>
    </source>
</evidence>
<sequence length="175" mass="19861">MLIIVNCFAQIGGRVVMLQKPRRGWWVLPGGKVEPFEAWPEAARREMWEEAGLRVDGLRLRGVHLLRELGPDGEQHRLIAQFSADSAEGQLREVCTEGTLALIPPEDLARLPMDEGDRVMIRHTLWACRNGADTVFFGNFTYTADRDLLDWRMQPDVQGSAIPVEGRRGEDVVRR</sequence>
<dbReference type="PROSITE" id="PS51462">
    <property type="entry name" value="NUDIX"/>
    <property type="match status" value="1"/>
</dbReference>
<dbReference type="PRINTS" id="PR00502">
    <property type="entry name" value="NUDIXFAMILY"/>
</dbReference>
<dbReference type="AlphaFoldDB" id="A0A1I7K1P9"/>
<dbReference type="Gene3D" id="3.90.79.10">
    <property type="entry name" value="Nucleoside Triphosphate Pyrophosphohydrolase"/>
    <property type="match status" value="1"/>
</dbReference>
<dbReference type="GO" id="GO:0016818">
    <property type="term" value="F:hydrolase activity, acting on acid anhydrides, in phosphorus-containing anhydrides"/>
    <property type="evidence" value="ECO:0007669"/>
    <property type="project" value="TreeGrafter"/>
</dbReference>
<keyword evidence="5" id="KW-0460">Magnesium</keyword>
<name>A0A1I7K1P9_9BACL</name>
<dbReference type="InterPro" id="IPR015797">
    <property type="entry name" value="NUDIX_hydrolase-like_dom_sf"/>
</dbReference>
<dbReference type="PROSITE" id="PS00893">
    <property type="entry name" value="NUDIX_BOX"/>
    <property type="match status" value="1"/>
</dbReference>
<organism evidence="8 9">
    <name type="scientific">Alicyclobacillus macrosporangiidus</name>
    <dbReference type="NCBI Taxonomy" id="392015"/>
    <lineage>
        <taxon>Bacteria</taxon>
        <taxon>Bacillati</taxon>
        <taxon>Bacillota</taxon>
        <taxon>Bacilli</taxon>
        <taxon>Bacillales</taxon>
        <taxon>Alicyclobacillaceae</taxon>
        <taxon>Alicyclobacillus</taxon>
    </lineage>
</organism>
<dbReference type="SUPFAM" id="SSF55811">
    <property type="entry name" value="Nudix"/>
    <property type="match status" value="1"/>
</dbReference>
<dbReference type="EMBL" id="FPBV01000013">
    <property type="protein sequence ID" value="SFU91331.1"/>
    <property type="molecule type" value="Genomic_DNA"/>
</dbReference>
<dbReference type="PANTHER" id="PTHR43758:SF8">
    <property type="entry name" value="8-OXO-DGTP DIPHOSPHATASE YTKD-RELATED"/>
    <property type="match status" value="1"/>
</dbReference>